<dbReference type="Proteomes" id="UP000019335">
    <property type="component" value="Chromosome 6"/>
</dbReference>
<name>W7U3K6_9STRA</name>
<evidence type="ECO:0000313" key="2">
    <source>
        <dbReference type="Proteomes" id="UP000019335"/>
    </source>
</evidence>
<dbReference type="EMBL" id="AZIL01000437">
    <property type="protein sequence ID" value="EWM27466.1"/>
    <property type="molecule type" value="Genomic_DNA"/>
</dbReference>
<proteinExistence type="predicted"/>
<reference evidence="1 2" key="1">
    <citation type="journal article" date="2014" name="Mol. Plant">
        <title>Chromosome Scale Genome Assembly and Transcriptome Profiling of Nannochloropsis gaditana in Nitrogen Depletion.</title>
        <authorList>
            <person name="Corteggiani Carpinelli E."/>
            <person name="Telatin A."/>
            <person name="Vitulo N."/>
            <person name="Forcato C."/>
            <person name="D'Angelo M."/>
            <person name="Schiavon R."/>
            <person name="Vezzi A."/>
            <person name="Giacometti G.M."/>
            <person name="Morosinotto T."/>
            <person name="Valle G."/>
        </authorList>
    </citation>
    <scope>NUCLEOTIDE SEQUENCE [LARGE SCALE GENOMIC DNA]</scope>
    <source>
        <strain evidence="1 2">B-31</strain>
    </source>
</reference>
<keyword evidence="2" id="KW-1185">Reference proteome</keyword>
<organism evidence="1 2">
    <name type="scientific">Nannochloropsis gaditana</name>
    <dbReference type="NCBI Taxonomy" id="72520"/>
    <lineage>
        <taxon>Eukaryota</taxon>
        <taxon>Sar</taxon>
        <taxon>Stramenopiles</taxon>
        <taxon>Ochrophyta</taxon>
        <taxon>Eustigmatophyceae</taxon>
        <taxon>Eustigmatales</taxon>
        <taxon>Monodopsidaceae</taxon>
        <taxon>Nannochloropsis</taxon>
    </lineage>
</organism>
<evidence type="ECO:0000313" key="1">
    <source>
        <dbReference type="EMBL" id="EWM27466.1"/>
    </source>
</evidence>
<sequence>MRSCNIEKGSRAVAECSTRLSSGSQAARAPRSSSAQHSCLQWAVYRSGSSDSKIQRAGRVMIFSLQKNLKRSSVWRKKGRRKFLQRLRERTYRKLHELKRKFVSLYCFHKLERCRCPNFSL</sequence>
<dbReference type="AlphaFoldDB" id="W7U3K6"/>
<gene>
    <name evidence="1" type="ORF">Naga_100257g10</name>
</gene>
<comment type="caution">
    <text evidence="1">The sequence shown here is derived from an EMBL/GenBank/DDBJ whole genome shotgun (WGS) entry which is preliminary data.</text>
</comment>
<accession>W7U3K6</accession>
<protein>
    <submittedName>
        <fullName evidence="1">Uncharacterized protein</fullName>
    </submittedName>
</protein>